<evidence type="ECO:0000313" key="2">
    <source>
        <dbReference type="Proteomes" id="UP001056120"/>
    </source>
</evidence>
<comment type="caution">
    <text evidence="1">The sequence shown here is derived from an EMBL/GenBank/DDBJ whole genome shotgun (WGS) entry which is preliminary data.</text>
</comment>
<reference evidence="1 2" key="2">
    <citation type="journal article" date="2022" name="Mol. Ecol. Resour.">
        <title>The genomes of chicory, endive, great burdock and yacon provide insights into Asteraceae paleo-polyploidization history and plant inulin production.</title>
        <authorList>
            <person name="Fan W."/>
            <person name="Wang S."/>
            <person name="Wang H."/>
            <person name="Wang A."/>
            <person name="Jiang F."/>
            <person name="Liu H."/>
            <person name="Zhao H."/>
            <person name="Xu D."/>
            <person name="Zhang Y."/>
        </authorList>
    </citation>
    <scope>NUCLEOTIDE SEQUENCE [LARGE SCALE GENOMIC DNA]</scope>
    <source>
        <strain evidence="2">cv. Yunnan</strain>
        <tissue evidence="1">Leaves</tissue>
    </source>
</reference>
<dbReference type="Proteomes" id="UP001056120">
    <property type="component" value="Linkage Group LG17"/>
</dbReference>
<reference evidence="2" key="1">
    <citation type="journal article" date="2022" name="Mol. Ecol. Resour.">
        <title>The genomes of chicory, endive, great burdock and yacon provide insights into Asteraceae palaeo-polyploidization history and plant inulin production.</title>
        <authorList>
            <person name="Fan W."/>
            <person name="Wang S."/>
            <person name="Wang H."/>
            <person name="Wang A."/>
            <person name="Jiang F."/>
            <person name="Liu H."/>
            <person name="Zhao H."/>
            <person name="Xu D."/>
            <person name="Zhang Y."/>
        </authorList>
    </citation>
    <scope>NUCLEOTIDE SEQUENCE [LARGE SCALE GENOMIC DNA]</scope>
    <source>
        <strain evidence="2">cv. Yunnan</strain>
    </source>
</reference>
<keyword evidence="2" id="KW-1185">Reference proteome</keyword>
<organism evidence="1 2">
    <name type="scientific">Smallanthus sonchifolius</name>
    <dbReference type="NCBI Taxonomy" id="185202"/>
    <lineage>
        <taxon>Eukaryota</taxon>
        <taxon>Viridiplantae</taxon>
        <taxon>Streptophyta</taxon>
        <taxon>Embryophyta</taxon>
        <taxon>Tracheophyta</taxon>
        <taxon>Spermatophyta</taxon>
        <taxon>Magnoliopsida</taxon>
        <taxon>eudicotyledons</taxon>
        <taxon>Gunneridae</taxon>
        <taxon>Pentapetalae</taxon>
        <taxon>asterids</taxon>
        <taxon>campanulids</taxon>
        <taxon>Asterales</taxon>
        <taxon>Asteraceae</taxon>
        <taxon>Asteroideae</taxon>
        <taxon>Heliantheae alliance</taxon>
        <taxon>Millerieae</taxon>
        <taxon>Smallanthus</taxon>
    </lineage>
</organism>
<dbReference type="EMBL" id="CM042034">
    <property type="protein sequence ID" value="KAI3762385.1"/>
    <property type="molecule type" value="Genomic_DNA"/>
</dbReference>
<name>A0ACB9EUG9_9ASTR</name>
<gene>
    <name evidence="1" type="ORF">L1987_52814</name>
</gene>
<proteinExistence type="predicted"/>
<accession>A0ACB9EUG9</accession>
<protein>
    <submittedName>
        <fullName evidence="1">Uncharacterized protein</fullName>
    </submittedName>
</protein>
<evidence type="ECO:0000313" key="1">
    <source>
        <dbReference type="EMBL" id="KAI3762385.1"/>
    </source>
</evidence>
<sequence length="154" mass="16657">METHNPQQPVLTTTGNRRDTTLPSTCGSRSTSSSSFFHSPPATVANQHNPPPPVDPYSPNTPTRLSTLSGMLLNFPTAAPPLSQTHVSGVLIVYDGEGLKSYRISGDSLVMKGVCGGEGRRPEAFLKKEGLPVFLAFVGWIDDGLWIYRSSRSR</sequence>